<sequence length="139" mass="16252">MLHHHLRLDLEISQVYVRGFKVDEVTCTECGISSGGMNRRAGLTALWPLRVQLLIPTWPTEMYTPPDYMSELVRDMRQRWRQTRRFFKWNSLWLCSKCECGSVRGVQLLSLVGRGVCGRGISCYIRRLERPTQLTPKYC</sequence>
<dbReference type="AlphaFoldDB" id="A0A9N7Z1K2"/>
<accession>A0A9N7Z1K2</accession>
<reference evidence="1" key="1">
    <citation type="submission" date="2020-03" db="EMBL/GenBank/DDBJ databases">
        <authorList>
            <person name="Weist P."/>
        </authorList>
    </citation>
    <scope>NUCLEOTIDE SEQUENCE</scope>
</reference>
<keyword evidence="2" id="KW-1185">Reference proteome</keyword>
<proteinExistence type="predicted"/>
<gene>
    <name evidence="1" type="ORF">PLEPLA_LOCUS33258</name>
</gene>
<dbReference type="Proteomes" id="UP001153269">
    <property type="component" value="Unassembled WGS sequence"/>
</dbReference>
<organism evidence="1 2">
    <name type="scientific">Pleuronectes platessa</name>
    <name type="common">European plaice</name>
    <dbReference type="NCBI Taxonomy" id="8262"/>
    <lineage>
        <taxon>Eukaryota</taxon>
        <taxon>Metazoa</taxon>
        <taxon>Chordata</taxon>
        <taxon>Craniata</taxon>
        <taxon>Vertebrata</taxon>
        <taxon>Euteleostomi</taxon>
        <taxon>Actinopterygii</taxon>
        <taxon>Neopterygii</taxon>
        <taxon>Teleostei</taxon>
        <taxon>Neoteleostei</taxon>
        <taxon>Acanthomorphata</taxon>
        <taxon>Carangaria</taxon>
        <taxon>Pleuronectiformes</taxon>
        <taxon>Pleuronectoidei</taxon>
        <taxon>Pleuronectidae</taxon>
        <taxon>Pleuronectes</taxon>
    </lineage>
</organism>
<evidence type="ECO:0000313" key="2">
    <source>
        <dbReference type="Proteomes" id="UP001153269"/>
    </source>
</evidence>
<name>A0A9N7Z1K2_PLEPL</name>
<protein>
    <submittedName>
        <fullName evidence="1">Uncharacterized protein</fullName>
    </submittedName>
</protein>
<dbReference type="EMBL" id="CADEAL010003691">
    <property type="protein sequence ID" value="CAB1445527.1"/>
    <property type="molecule type" value="Genomic_DNA"/>
</dbReference>
<comment type="caution">
    <text evidence="1">The sequence shown here is derived from an EMBL/GenBank/DDBJ whole genome shotgun (WGS) entry which is preliminary data.</text>
</comment>
<evidence type="ECO:0000313" key="1">
    <source>
        <dbReference type="EMBL" id="CAB1445527.1"/>
    </source>
</evidence>